<dbReference type="OrthoDB" id="2379186at2759"/>
<dbReference type="Gene3D" id="1.10.510.10">
    <property type="entry name" value="Transferase(Phosphotransferase) domain 1"/>
    <property type="match status" value="1"/>
</dbReference>
<dbReference type="Proteomes" id="UP000238479">
    <property type="component" value="Chromosome 1"/>
</dbReference>
<evidence type="ECO:0008006" key="4">
    <source>
        <dbReference type="Google" id="ProtNLM"/>
    </source>
</evidence>
<dbReference type="AlphaFoldDB" id="A0A2P6SMQ8"/>
<proteinExistence type="predicted"/>
<feature type="compositionally biased region" description="Polar residues" evidence="1">
    <location>
        <begin position="79"/>
        <end position="101"/>
    </location>
</feature>
<evidence type="ECO:0000256" key="1">
    <source>
        <dbReference type="SAM" id="MobiDB-lite"/>
    </source>
</evidence>
<name>A0A2P6SMQ8_ROSCH</name>
<gene>
    <name evidence="2" type="ORF">RchiOBHm_Chr1g0376121</name>
</gene>
<evidence type="ECO:0000313" key="2">
    <source>
        <dbReference type="EMBL" id="PRQ59978.1"/>
    </source>
</evidence>
<dbReference type="STRING" id="74649.A0A2P6SMQ8"/>
<organism evidence="2 3">
    <name type="scientific">Rosa chinensis</name>
    <name type="common">China rose</name>
    <dbReference type="NCBI Taxonomy" id="74649"/>
    <lineage>
        <taxon>Eukaryota</taxon>
        <taxon>Viridiplantae</taxon>
        <taxon>Streptophyta</taxon>
        <taxon>Embryophyta</taxon>
        <taxon>Tracheophyta</taxon>
        <taxon>Spermatophyta</taxon>
        <taxon>Magnoliopsida</taxon>
        <taxon>eudicotyledons</taxon>
        <taxon>Gunneridae</taxon>
        <taxon>Pentapetalae</taxon>
        <taxon>rosids</taxon>
        <taxon>fabids</taxon>
        <taxon>Rosales</taxon>
        <taxon>Rosaceae</taxon>
        <taxon>Rosoideae</taxon>
        <taxon>Rosoideae incertae sedis</taxon>
        <taxon>Rosa</taxon>
    </lineage>
</organism>
<feature type="region of interest" description="Disordered" evidence="1">
    <location>
        <begin position="45"/>
        <end position="161"/>
    </location>
</feature>
<dbReference type="SUPFAM" id="SSF56112">
    <property type="entry name" value="Protein kinase-like (PK-like)"/>
    <property type="match status" value="1"/>
</dbReference>
<feature type="region of interest" description="Disordered" evidence="1">
    <location>
        <begin position="1"/>
        <end position="32"/>
    </location>
</feature>
<feature type="compositionally biased region" description="Polar residues" evidence="1">
    <location>
        <begin position="56"/>
        <end position="70"/>
    </location>
</feature>
<evidence type="ECO:0000313" key="3">
    <source>
        <dbReference type="Proteomes" id="UP000238479"/>
    </source>
</evidence>
<accession>A0A2P6SMQ8</accession>
<feature type="region of interest" description="Disordered" evidence="1">
    <location>
        <begin position="189"/>
        <end position="221"/>
    </location>
</feature>
<protein>
    <recommendedName>
        <fullName evidence="4">Protein kinase domain-containing protein</fullName>
    </recommendedName>
</protein>
<sequence>MGETKGDNPNKQQQQPQQISASPNDPLEEASPLTVVVTGATAPFNIPAPLYVPISGATSSSLPFDQQQFEAVNPKRPRYTSTGQWKLLPSPSSQQKHTPTQTPSPNPKTHPQSHTTTGASSSDTASSPPHSPLPSLSATSGQDTTKTEGEEQNPSLHRSQFRRGKYVSPVWKPHEMLWLAKAWRAIYQSQGSDGSGSSSRTEHHSDITGQPTRAKTRADKDKEVAEFLQKNGINRDAKTAGTKWDNMLGEFRKVYEWERGAEREQIGNKSYFRLSPYERKLHRLPASFDEEVFDELAQFMGSRMRTPPISRTSDSTRTQSLYVTTSTILPPPPSFRDDDLPLSGRARQLMIMSGGGEVPFYPSGRSGSLLGFDHLPPYHHQSSLDYAAGVSSSTSSLTKELRRIGKIRMTWEESVSLWAEEGEHHRGRVKIQGGSSFLNADELAFFDDSMVACTMEAFEDGTLRGFSVDRFVSGQQVKVFGRRKPSTPGFTEKTLPFAESSIRSMPPWEFQDPSEYYITCLRVPPPSLPRLSELSSYLLQPPPEELRFPLRKDVYRDLPQGRETFFTASNDSLDCRAITYDIVSPIIRSNYGLSAATSRDSFIGLWDDCINRFVSKFSCVDMVFIRKATSSISITEALQDQWPNVTGFVKNYCLWRGEEIDQVRDSHIHPSKSLAEKLQWTYNDLPYIFGYYSIGNMVTFCALSKGGQDRIIETNLHTIDLSLPSDRLKALVLCYRVAGLLPLLADRCFNINSGTTSTSNGAAASYKFMFGPYSDFERVDLGNGNIVELTPNTVTRFFSNQRKWLAVKEIYDFLDHRIPHAEYIHRSSEKDLALVFKPRGCKFKPRNCDELVEALKYVTKALVALHDLSFMHRDICWDKVMRSTERDNEWLLCGFDEAVGAPQLNPYQVAAAERGEHAPELERALHGVKVDVWGVGHLVRTCGLAGVPKMLRELQNRCLDQNPELRPTAADCYHHLLQLQSSLSVVTAMM</sequence>
<feature type="compositionally biased region" description="Low complexity" evidence="1">
    <location>
        <begin position="189"/>
        <end position="199"/>
    </location>
</feature>
<dbReference type="PANTHER" id="PTHR33492">
    <property type="entry name" value="OSJNBA0043A12.37 PROTEIN-RELATED"/>
    <property type="match status" value="1"/>
</dbReference>
<dbReference type="InterPro" id="IPR011009">
    <property type="entry name" value="Kinase-like_dom_sf"/>
</dbReference>
<keyword evidence="3" id="KW-1185">Reference proteome</keyword>
<dbReference type="EMBL" id="PDCK01000039">
    <property type="protein sequence ID" value="PRQ59978.1"/>
    <property type="molecule type" value="Genomic_DNA"/>
</dbReference>
<feature type="compositionally biased region" description="Low complexity" evidence="1">
    <location>
        <begin position="113"/>
        <end position="140"/>
    </location>
</feature>
<reference evidence="2 3" key="1">
    <citation type="journal article" date="2018" name="Nat. Genet.">
        <title>The Rosa genome provides new insights in the design of modern roses.</title>
        <authorList>
            <person name="Bendahmane M."/>
        </authorList>
    </citation>
    <scope>NUCLEOTIDE SEQUENCE [LARGE SCALE GENOMIC DNA]</scope>
    <source>
        <strain evidence="3">cv. Old Blush</strain>
    </source>
</reference>
<dbReference type="OMA" id="WRVQYQG"/>
<dbReference type="PANTHER" id="PTHR33492:SF9">
    <property type="entry name" value="GB|AAB80672.1"/>
    <property type="match status" value="1"/>
</dbReference>
<dbReference type="Gramene" id="PRQ59978">
    <property type="protein sequence ID" value="PRQ59978"/>
    <property type="gene ID" value="RchiOBHm_Chr1g0376121"/>
</dbReference>
<comment type="caution">
    <text evidence="2">The sequence shown here is derived from an EMBL/GenBank/DDBJ whole genome shotgun (WGS) entry which is preliminary data.</text>
</comment>